<feature type="transmembrane region" description="Helical" evidence="1">
    <location>
        <begin position="84"/>
        <end position="108"/>
    </location>
</feature>
<dbReference type="OrthoDB" id="3254104at2759"/>
<dbReference type="Proteomes" id="UP000294933">
    <property type="component" value="Unassembled WGS sequence"/>
</dbReference>
<gene>
    <name evidence="2" type="ORF">BD410DRAFT_842763</name>
</gene>
<dbReference type="EMBL" id="ML170206">
    <property type="protein sequence ID" value="TDL18598.1"/>
    <property type="molecule type" value="Genomic_DNA"/>
</dbReference>
<accession>A0A4Y7PU35</accession>
<evidence type="ECO:0000313" key="2">
    <source>
        <dbReference type="EMBL" id="TDL18598.1"/>
    </source>
</evidence>
<protein>
    <submittedName>
        <fullName evidence="2">Uncharacterized protein</fullName>
    </submittedName>
</protein>
<keyword evidence="3" id="KW-1185">Reference proteome</keyword>
<keyword evidence="1" id="KW-0812">Transmembrane</keyword>
<feature type="transmembrane region" description="Helical" evidence="1">
    <location>
        <begin position="154"/>
        <end position="176"/>
    </location>
</feature>
<proteinExistence type="predicted"/>
<sequence length="184" mass="20830">MNALPDFPTDQGQRDLVQWAEQVLRSDEEHFLIPYQLETSLSKLFVSLVFVGQITFPHIVSTAVDEMTDNPLSPYGQADLSYFLNLPFSIIGGVASAIGSIGAISLWWRRRHGRMWLVTNLFLPGLERSLYALLYAFIRAYFTGTGNFSVHDQITMIILAVSVLFCASAAFVYYNVNKKRRRAQ</sequence>
<dbReference type="VEuPathDB" id="FungiDB:BD410DRAFT_842763"/>
<evidence type="ECO:0000313" key="3">
    <source>
        <dbReference type="Proteomes" id="UP000294933"/>
    </source>
</evidence>
<organism evidence="2 3">
    <name type="scientific">Rickenella mellea</name>
    <dbReference type="NCBI Taxonomy" id="50990"/>
    <lineage>
        <taxon>Eukaryota</taxon>
        <taxon>Fungi</taxon>
        <taxon>Dikarya</taxon>
        <taxon>Basidiomycota</taxon>
        <taxon>Agaricomycotina</taxon>
        <taxon>Agaricomycetes</taxon>
        <taxon>Hymenochaetales</taxon>
        <taxon>Rickenellaceae</taxon>
        <taxon>Rickenella</taxon>
    </lineage>
</organism>
<reference evidence="2 3" key="1">
    <citation type="submission" date="2018-06" db="EMBL/GenBank/DDBJ databases">
        <title>A transcriptomic atlas of mushroom development highlights an independent origin of complex multicellularity.</title>
        <authorList>
            <consortium name="DOE Joint Genome Institute"/>
            <person name="Krizsan K."/>
            <person name="Almasi E."/>
            <person name="Merenyi Z."/>
            <person name="Sahu N."/>
            <person name="Viragh M."/>
            <person name="Koszo T."/>
            <person name="Mondo S."/>
            <person name="Kiss B."/>
            <person name="Balint B."/>
            <person name="Kues U."/>
            <person name="Barry K."/>
            <person name="Hegedus J.C."/>
            <person name="Henrissat B."/>
            <person name="Johnson J."/>
            <person name="Lipzen A."/>
            <person name="Ohm R."/>
            <person name="Nagy I."/>
            <person name="Pangilinan J."/>
            <person name="Yan J."/>
            <person name="Xiong Y."/>
            <person name="Grigoriev I.V."/>
            <person name="Hibbett D.S."/>
            <person name="Nagy L.G."/>
        </authorList>
    </citation>
    <scope>NUCLEOTIDE SEQUENCE [LARGE SCALE GENOMIC DNA]</scope>
    <source>
        <strain evidence="2 3">SZMC22713</strain>
    </source>
</reference>
<feature type="transmembrane region" description="Helical" evidence="1">
    <location>
        <begin position="120"/>
        <end position="142"/>
    </location>
</feature>
<evidence type="ECO:0000256" key="1">
    <source>
        <dbReference type="SAM" id="Phobius"/>
    </source>
</evidence>
<keyword evidence="1" id="KW-0472">Membrane</keyword>
<keyword evidence="1" id="KW-1133">Transmembrane helix</keyword>
<dbReference type="AlphaFoldDB" id="A0A4Y7PU35"/>
<name>A0A4Y7PU35_9AGAM</name>